<dbReference type="EMBL" id="JBJDPD010000012">
    <property type="protein sequence ID" value="MFK4001255.1"/>
    <property type="molecule type" value="Genomic_DNA"/>
</dbReference>
<protein>
    <submittedName>
        <fullName evidence="1">Pilus assembly protein PilC</fullName>
    </submittedName>
</protein>
<proteinExistence type="predicted"/>
<reference evidence="1 2" key="1">
    <citation type="submission" date="2024-11" db="EMBL/GenBank/DDBJ databases">
        <title>The Natural Products Discovery Center: Release of the First 8490 Sequenced Strains for Exploring Actinobacteria Biosynthetic Diversity.</title>
        <authorList>
            <person name="Kalkreuter E."/>
            <person name="Kautsar S.A."/>
            <person name="Yang D."/>
            <person name="Bader C.D."/>
            <person name="Teijaro C.N."/>
            <person name="Fluegel L."/>
            <person name="Davis C.M."/>
            <person name="Simpson J.R."/>
            <person name="Lauterbach L."/>
            <person name="Steele A.D."/>
            <person name="Gui C."/>
            <person name="Meng S."/>
            <person name="Li G."/>
            <person name="Viehrig K."/>
            <person name="Ye F."/>
            <person name="Su P."/>
            <person name="Kiefer A.F."/>
            <person name="Nichols A."/>
            <person name="Cepeda A.J."/>
            <person name="Yan W."/>
            <person name="Fan B."/>
            <person name="Jiang Y."/>
            <person name="Adhikari A."/>
            <person name="Zheng C.-J."/>
            <person name="Schuster L."/>
            <person name="Cowan T.M."/>
            <person name="Smanski M.J."/>
            <person name="Chevrette M.G."/>
            <person name="De Carvalho L.P.S."/>
            <person name="Shen B."/>
        </authorList>
    </citation>
    <scope>NUCLEOTIDE SEQUENCE [LARGE SCALE GENOMIC DNA]</scope>
    <source>
        <strain evidence="1 2">NPDC077433</strain>
    </source>
</reference>
<dbReference type="Proteomes" id="UP001620234">
    <property type="component" value="Unassembled WGS sequence"/>
</dbReference>
<evidence type="ECO:0000313" key="2">
    <source>
        <dbReference type="Proteomes" id="UP001620234"/>
    </source>
</evidence>
<dbReference type="RefSeq" id="WP_404672153.1">
    <property type="nucleotide sequence ID" value="NZ_JBJDPD010000012.1"/>
</dbReference>
<dbReference type="InterPro" id="IPR015943">
    <property type="entry name" value="WD40/YVTN_repeat-like_dom_sf"/>
</dbReference>
<evidence type="ECO:0000313" key="1">
    <source>
        <dbReference type="EMBL" id="MFK4001255.1"/>
    </source>
</evidence>
<dbReference type="InterPro" id="IPR011047">
    <property type="entry name" value="Quinoprotein_ADH-like_sf"/>
</dbReference>
<name>A0ABW8L8L3_9GAMM</name>
<accession>A0ABW8L8L3</accession>
<dbReference type="SUPFAM" id="SSF50998">
    <property type="entry name" value="Quinoprotein alcohol dehydrogenase-like"/>
    <property type="match status" value="1"/>
</dbReference>
<gene>
    <name evidence="1" type="ORF">ACI2I3_07915</name>
</gene>
<keyword evidence="2" id="KW-1185">Reference proteome</keyword>
<organism evidence="1 2">
    <name type="scientific">Psychrobacter namhaensis</name>
    <dbReference type="NCBI Taxonomy" id="292734"/>
    <lineage>
        <taxon>Bacteria</taxon>
        <taxon>Pseudomonadati</taxon>
        <taxon>Pseudomonadota</taxon>
        <taxon>Gammaproteobacteria</taxon>
        <taxon>Moraxellales</taxon>
        <taxon>Moraxellaceae</taxon>
        <taxon>Psychrobacter</taxon>
    </lineage>
</organism>
<comment type="caution">
    <text evidence="1">The sequence shown here is derived from an EMBL/GenBank/DDBJ whole genome shotgun (WGS) entry which is preliminary data.</text>
</comment>
<dbReference type="Gene3D" id="2.130.10.10">
    <property type="entry name" value="YVTN repeat-like/Quinoprotein amine dehydrogenase"/>
    <property type="match status" value="1"/>
</dbReference>
<sequence>MKLNKLKRYHTLAVAAVDHKVQKTTNRQWRISSLSAAILGLTCMSMTQAAVNERGEVSQIGDLSIYQPASSARTNLMMMIDTSGSMGISSLVLPKDNPYGSPGDVDEPLCKRVGVSEYQSNRSNTNTIYEWAYNLTDASTNGRTSIRKSVVIGGQTIEYYVRGCQKGDVKALDRLSRLKDALLPLLASEQISDQVYMGLGHFSSKTGLNIGNASNKLVDGHSGRILVPAAPLTTAQRQKIASALADIKSLDTTTNEDGTVNANLKLSSNNYPDVTKSSSGTPTAHAYAEAGAYMMGTGTGYDSNQTNSGSINIIYDGSMIKQKASNQDEQVYFVCVELGTNDTSAIGATVKQCVNNWPGHDNGRKTVSQGTVNGGIYRPTANGGWERISSQDDFKTKVNAAMGKTVTMDNLWDTYDKLPVGWRYGGWLKVAQEPLDIEPIVGTVWGYGSGINGLVSYRTNPFTIKADETDNMVGGLRYSATDTKQSNGRSYIQGSSNGQCDSNGIYFLTDGAPNSTKDSMAQAIMNESLAGGTTIRNKPSGTGVLTSPALQSNLFRGETGGWEYIGEYAKRLNDSTQNPAGTRIRTAVAGFGASFAGIPKDSDGNYLCEATVDAEGKPLNISLDARNACRWGSADYGNGGFFYAETSLDIANSVQKFITDLTKTINTIPAGTISVPDDPYQTSTTLPYAYLPMLEPKVDDSYRVWPGNLKKYHTKNGTLYGKNNTKLYTDVSGELNGSAPDLWQSSYLSSGNSAVHTGGFYAQLVAPNSQSPASTRSVFVENYIGKNGAGNETRIADGVVKLTVTDDGIPTTFRSVNDPVYEFKYSMLESKRLLLNFLGYDIDYLVDYRDPTDLNKPLYIDQMDMKNYLPSSPIRHVGGVVHSKPALVSYSAEVDAMGNVTVDGRDDYLLFGSMDGALHLVDADTGEEKWALILQEMFRTQPDALVKDALGELAFGVDAPWLVSAKYRYSKAKGDETRKVSLYKEDADNADDATNTSNFLSLAAYGGFRMGGEGLYALDLEDKDKPKVLFSITPDINNTNAVLHQNNNGTRTTKSDNYSNVGQIWNTVTTARINEAANDSKLKDIIIFGGGYDMGYEDPQYVPTTATKGSSIYIADAKTGERIWSWDNDENHSIVAGVTALDRDNDGLFDHLYFADLGGNVFRADFINKKEQAFKAVRVVRILNASAGVRDDNAALAYRFYSRPVVSFYRDGQNKIFALVNIASGDRSSPLSKRRENNANANRLYGIMDTDVSRADILDSEADLSIENLSEVDDLVELGGAKLSGGKDSDYDTLVGKYCKPEKNSDGDDKVDDNGFVYSISCYQKVNMIHDMLKTDEDRKHGWYYPLTRFNGFENVSNVKAVGDYRVINSYLYMSVYDPNMSYKQKSTCEAQTLGGSEQQLYCLPYGVCMDDTSKTGTGGFSPSGEGIQELTLGAVNDTSLNTTVLIGTRTLSERMLDGNRLDYGFDSSKGSFPNKFLPVDEAGDRYGNVTTEDGDGSMAELIFRDRFVLKPTQWYEGQ</sequence>